<gene>
    <name evidence="1" type="ORF">RM780_25740</name>
</gene>
<dbReference type="SUPFAM" id="SSF140453">
    <property type="entry name" value="EsxAB dimer-like"/>
    <property type="match status" value="1"/>
</dbReference>
<reference evidence="2" key="1">
    <citation type="submission" date="2023-07" db="EMBL/GenBank/DDBJ databases">
        <title>30 novel species of actinomycetes from the DSMZ collection.</title>
        <authorList>
            <person name="Nouioui I."/>
        </authorList>
    </citation>
    <scope>NUCLEOTIDE SEQUENCE [LARGE SCALE GENOMIC DNA]</scope>
    <source>
        <strain evidence="2">DSM 44917</strain>
    </source>
</reference>
<proteinExistence type="predicted"/>
<evidence type="ECO:0000313" key="1">
    <source>
        <dbReference type="EMBL" id="MDT0310326.1"/>
    </source>
</evidence>
<dbReference type="Gene3D" id="1.10.287.1060">
    <property type="entry name" value="ESAT-6-like"/>
    <property type="match status" value="1"/>
</dbReference>
<comment type="caution">
    <text evidence="1">The sequence shown here is derived from an EMBL/GenBank/DDBJ whole genome shotgun (WGS) entry which is preliminary data.</text>
</comment>
<dbReference type="Proteomes" id="UP001183388">
    <property type="component" value="Unassembled WGS sequence"/>
</dbReference>
<sequence length="118" mass="12545">MAEETAAGSGITYTSAELRRLVGRLREATTELDQVRTQATTAGDTFAASWVGQAGTSAHTLQTRAVESLRELRESVGTIADLLEMSVDGFDATEQEQVARLARIADAQDGQATTIPGF</sequence>
<dbReference type="RefSeq" id="WP_311633297.1">
    <property type="nucleotide sequence ID" value="NZ_JAVREN010000065.1"/>
</dbReference>
<organism evidence="1 2">
    <name type="scientific">Streptomyces boetiae</name>
    <dbReference type="NCBI Taxonomy" id="3075541"/>
    <lineage>
        <taxon>Bacteria</taxon>
        <taxon>Bacillati</taxon>
        <taxon>Actinomycetota</taxon>
        <taxon>Actinomycetes</taxon>
        <taxon>Kitasatosporales</taxon>
        <taxon>Streptomycetaceae</taxon>
        <taxon>Streptomyces</taxon>
    </lineage>
</organism>
<dbReference type="EMBL" id="JAVREN010000065">
    <property type="protein sequence ID" value="MDT0310326.1"/>
    <property type="molecule type" value="Genomic_DNA"/>
</dbReference>
<dbReference type="Pfam" id="PF06013">
    <property type="entry name" value="WXG100"/>
    <property type="match status" value="1"/>
</dbReference>
<dbReference type="InterPro" id="IPR010310">
    <property type="entry name" value="T7SS_ESAT-6-like"/>
</dbReference>
<keyword evidence="2" id="KW-1185">Reference proteome</keyword>
<name>A0ABU2LFH4_9ACTN</name>
<accession>A0ABU2LFH4</accession>
<protein>
    <submittedName>
        <fullName evidence="1">WXG100 family type VII secretion target</fullName>
    </submittedName>
</protein>
<evidence type="ECO:0000313" key="2">
    <source>
        <dbReference type="Proteomes" id="UP001183388"/>
    </source>
</evidence>
<dbReference type="InterPro" id="IPR036689">
    <property type="entry name" value="ESAT-6-like_sf"/>
</dbReference>